<reference evidence="2 3" key="1">
    <citation type="submission" date="2010-01" db="EMBL/GenBank/DDBJ databases">
        <authorList>
            <person name="Weinstock G."/>
            <person name="Sodergren E."/>
            <person name="Clifton S."/>
            <person name="Fulton L."/>
            <person name="Fulton B."/>
            <person name="Courtney L."/>
            <person name="Fronick C."/>
            <person name="Harrison M."/>
            <person name="Strong C."/>
            <person name="Farmer C."/>
            <person name="Delahaunty K."/>
            <person name="Markovic C."/>
            <person name="Hall O."/>
            <person name="Minx P."/>
            <person name="Tomlinson C."/>
            <person name="Mitreva M."/>
            <person name="Nelson J."/>
            <person name="Hou S."/>
            <person name="Wollam A."/>
            <person name="Pepin K.H."/>
            <person name="Johnson M."/>
            <person name="Bhonagiri V."/>
            <person name="Nash W.E."/>
            <person name="Warren W."/>
            <person name="Chinwalla A."/>
            <person name="Mardis E.R."/>
            <person name="Wilson R.K."/>
        </authorList>
    </citation>
    <scope>NUCLEOTIDE SEQUENCE [LARGE SCALE GENOMIC DNA]</scope>
    <source>
        <strain evidence="2 3">DSM 13479</strain>
    </source>
</reference>
<evidence type="ECO:0000256" key="1">
    <source>
        <dbReference type="SAM" id="Phobius"/>
    </source>
</evidence>
<dbReference type="Proteomes" id="UP000004968">
    <property type="component" value="Unassembled WGS sequence"/>
</dbReference>
<keyword evidence="1" id="KW-0812">Transmembrane</keyword>
<organism evidence="2 3">
    <name type="scientific">Hungatella hathewayi DSM 13479</name>
    <dbReference type="NCBI Taxonomy" id="566550"/>
    <lineage>
        <taxon>Bacteria</taxon>
        <taxon>Bacillati</taxon>
        <taxon>Bacillota</taxon>
        <taxon>Clostridia</taxon>
        <taxon>Lachnospirales</taxon>
        <taxon>Lachnospiraceae</taxon>
        <taxon>Hungatella</taxon>
    </lineage>
</organism>
<protein>
    <submittedName>
        <fullName evidence="2">Uncharacterized protein</fullName>
    </submittedName>
</protein>
<gene>
    <name evidence="2" type="ORF">CLOSTHATH_06114</name>
</gene>
<keyword evidence="1" id="KW-1133">Transmembrane helix</keyword>
<sequence length="41" mass="5064">MPDINSKKYVKQQYEHRRRKQTLYQSLFSLLCGFVFNRVLK</sequence>
<proteinExistence type="predicted"/>
<dbReference type="AlphaFoldDB" id="D3AR58"/>
<evidence type="ECO:0000313" key="2">
    <source>
        <dbReference type="EMBL" id="EFC95697.1"/>
    </source>
</evidence>
<feature type="transmembrane region" description="Helical" evidence="1">
    <location>
        <begin position="21"/>
        <end position="40"/>
    </location>
</feature>
<dbReference type="EMBL" id="ACIO01000693">
    <property type="protein sequence ID" value="EFC95697.1"/>
    <property type="molecule type" value="Genomic_DNA"/>
</dbReference>
<name>D3AR58_9FIRM</name>
<keyword evidence="1" id="KW-0472">Membrane</keyword>
<dbReference type="HOGENOM" id="CLU_3271228_0_0_9"/>
<accession>D3AR58</accession>
<evidence type="ECO:0000313" key="3">
    <source>
        <dbReference type="Proteomes" id="UP000004968"/>
    </source>
</evidence>
<comment type="caution">
    <text evidence="2">The sequence shown here is derived from an EMBL/GenBank/DDBJ whole genome shotgun (WGS) entry which is preliminary data.</text>
</comment>